<feature type="transmembrane region" description="Helical" evidence="1">
    <location>
        <begin position="16"/>
        <end position="36"/>
    </location>
</feature>
<comment type="caution">
    <text evidence="2">The sequence shown here is derived from an EMBL/GenBank/DDBJ whole genome shotgun (WGS) entry which is preliminary data.</text>
</comment>
<gene>
    <name evidence="2" type="ORF">HMPREF1863_01338</name>
</gene>
<keyword evidence="3" id="KW-1185">Reference proteome</keyword>
<proteinExistence type="predicted"/>
<keyword evidence="1" id="KW-0812">Transmembrane</keyword>
<evidence type="ECO:0000256" key="1">
    <source>
        <dbReference type="SAM" id="Phobius"/>
    </source>
</evidence>
<dbReference type="Proteomes" id="UP000070442">
    <property type="component" value="Unassembled WGS sequence"/>
</dbReference>
<name>A0A134ADI1_9FIRM</name>
<accession>A0A134ADI1</accession>
<protein>
    <submittedName>
        <fullName evidence="2">Uncharacterized protein</fullName>
    </submittedName>
</protein>
<dbReference type="PATRIC" id="fig|755172.3.peg.1298"/>
<reference evidence="3" key="1">
    <citation type="submission" date="2016-01" db="EMBL/GenBank/DDBJ databases">
        <authorList>
            <person name="Mitreva M."/>
            <person name="Pepin K.H."/>
            <person name="Mihindukulasuriya K.A."/>
            <person name="Fulton R."/>
            <person name="Fronick C."/>
            <person name="O'Laughlin M."/>
            <person name="Miner T."/>
            <person name="Herter B."/>
            <person name="Rosa B.A."/>
            <person name="Cordes M."/>
            <person name="Tomlinson C."/>
            <person name="Wollam A."/>
            <person name="Palsikar V.B."/>
            <person name="Mardis E.R."/>
            <person name="Wilson R.K."/>
        </authorList>
    </citation>
    <scope>NUCLEOTIDE SEQUENCE [LARGE SCALE GENOMIC DNA]</scope>
    <source>
        <strain evidence="3">DNF00729</strain>
    </source>
</reference>
<evidence type="ECO:0000313" key="2">
    <source>
        <dbReference type="EMBL" id="KXB65610.1"/>
    </source>
</evidence>
<keyword evidence="1" id="KW-1133">Transmembrane helix</keyword>
<sequence>MTKKIIFFSKKSCRHTIFYSVVLLITGYNTIFFFYFHENK</sequence>
<evidence type="ECO:0000313" key="3">
    <source>
        <dbReference type="Proteomes" id="UP000070442"/>
    </source>
</evidence>
<keyword evidence="1" id="KW-0472">Membrane</keyword>
<dbReference type="AlphaFoldDB" id="A0A134ADI1"/>
<organism evidence="2 3">
    <name type="scientific">Aedoeadaptatus coxii</name>
    <dbReference type="NCBI Taxonomy" id="755172"/>
    <lineage>
        <taxon>Bacteria</taxon>
        <taxon>Bacillati</taxon>
        <taxon>Bacillota</taxon>
        <taxon>Tissierellia</taxon>
        <taxon>Tissierellales</taxon>
        <taxon>Peptoniphilaceae</taxon>
        <taxon>Aedoeadaptatus</taxon>
    </lineage>
</organism>
<dbReference type="EMBL" id="LSDG01000040">
    <property type="protein sequence ID" value="KXB65610.1"/>
    <property type="molecule type" value="Genomic_DNA"/>
</dbReference>